<accession>A0ABV0SYG6</accession>
<keyword evidence="2" id="KW-1185">Reference proteome</keyword>
<comment type="caution">
    <text evidence="1">The sequence shown here is derived from an EMBL/GenBank/DDBJ whole genome shotgun (WGS) entry which is preliminary data.</text>
</comment>
<organism evidence="1 2">
    <name type="scientific">Ilyodon furcidens</name>
    <name type="common">goldbreast splitfin</name>
    <dbReference type="NCBI Taxonomy" id="33524"/>
    <lineage>
        <taxon>Eukaryota</taxon>
        <taxon>Metazoa</taxon>
        <taxon>Chordata</taxon>
        <taxon>Craniata</taxon>
        <taxon>Vertebrata</taxon>
        <taxon>Euteleostomi</taxon>
        <taxon>Actinopterygii</taxon>
        <taxon>Neopterygii</taxon>
        <taxon>Teleostei</taxon>
        <taxon>Neoteleostei</taxon>
        <taxon>Acanthomorphata</taxon>
        <taxon>Ovalentaria</taxon>
        <taxon>Atherinomorphae</taxon>
        <taxon>Cyprinodontiformes</taxon>
        <taxon>Goodeidae</taxon>
        <taxon>Ilyodon</taxon>
    </lineage>
</organism>
<evidence type="ECO:0000313" key="2">
    <source>
        <dbReference type="Proteomes" id="UP001482620"/>
    </source>
</evidence>
<proteinExistence type="predicted"/>
<dbReference type="EMBL" id="JAHRIQ010013551">
    <property type="protein sequence ID" value="MEQ2225639.1"/>
    <property type="molecule type" value="Genomic_DNA"/>
</dbReference>
<sequence length="104" mass="12380">MCYSIMSEDPATWYPQKTYPLLSSRFLIFMPLNFFYTQQACVLHYRRQKTYTYCLKDRYGHFPQQELFLTSDCTCCQSRLGCICCPFFCWFDILLQVSLSVGTQ</sequence>
<reference evidence="1 2" key="1">
    <citation type="submission" date="2021-06" db="EMBL/GenBank/DDBJ databases">
        <authorList>
            <person name="Palmer J.M."/>
        </authorList>
    </citation>
    <scope>NUCLEOTIDE SEQUENCE [LARGE SCALE GENOMIC DNA]</scope>
    <source>
        <strain evidence="2">if_2019</strain>
        <tissue evidence="1">Muscle</tissue>
    </source>
</reference>
<protein>
    <submittedName>
        <fullName evidence="1">Uncharacterized protein</fullName>
    </submittedName>
</protein>
<dbReference type="Proteomes" id="UP001482620">
    <property type="component" value="Unassembled WGS sequence"/>
</dbReference>
<name>A0ABV0SYG6_9TELE</name>
<evidence type="ECO:0000313" key="1">
    <source>
        <dbReference type="EMBL" id="MEQ2225639.1"/>
    </source>
</evidence>
<gene>
    <name evidence="1" type="ORF">ILYODFUR_019564</name>
</gene>